<evidence type="ECO:0000256" key="13">
    <source>
        <dbReference type="SAM" id="Phobius"/>
    </source>
</evidence>
<dbReference type="Proteomes" id="UP000663824">
    <property type="component" value="Unassembled WGS sequence"/>
</dbReference>
<dbReference type="EMBL" id="CAJNRE010000147">
    <property type="protein sequence ID" value="CAF1922305.1"/>
    <property type="molecule type" value="Genomic_DNA"/>
</dbReference>
<accession>A0A816KZX2</accession>
<sequence length="308" mass="35668">MNNNINIFLDDMDLFKHESGRTQSITLDAGYVSVSLTGIGQSSKRFGLHGKKLICIIFTITSLVLVSFINLICLLWLMHRLDWSLFDSNGSKVFRLDKYNQKVEFQNQVSFQDIMYTSKIDNISQINVLLAKQIDISGDQSSILFDDDQILFNTDKFDLNNHSFIDFTNLHSFKFDNRIKTRVHLNQFNSENIRNKQLNISAINHLAITNIDHAFFYAQNLLLEADRHNRRSVLRFGNLPARTTYVHHHQKTLHESLHLKSDSVFFDLPRLPLLGNTHRSESGIYRVCICNTTFLFLRSSAHQPCPLF</sequence>
<name>A0A816KZX2_9BILA</name>
<dbReference type="Proteomes" id="UP000663842">
    <property type="component" value="Unassembled WGS sequence"/>
</dbReference>
<comment type="caution">
    <text evidence="15">The sequence shown here is derived from an EMBL/GenBank/DDBJ whole genome shotgun (WGS) entry which is preliminary data.</text>
</comment>
<dbReference type="AlphaFoldDB" id="A0A816KZX2"/>
<keyword evidence="10" id="KW-1015">Disulfide bond</keyword>
<evidence type="ECO:0000256" key="11">
    <source>
        <dbReference type="ARBA" id="ARBA00023180"/>
    </source>
</evidence>
<evidence type="ECO:0000313" key="18">
    <source>
        <dbReference type="Proteomes" id="UP000663824"/>
    </source>
</evidence>
<evidence type="ECO:0000256" key="3">
    <source>
        <dbReference type="ARBA" id="ARBA00007574"/>
    </source>
</evidence>
<protein>
    <submittedName>
        <fullName evidence="15">Uncharacterized protein</fullName>
    </submittedName>
</protein>
<evidence type="ECO:0000256" key="9">
    <source>
        <dbReference type="ARBA" id="ARBA00023136"/>
    </source>
</evidence>
<evidence type="ECO:0000256" key="6">
    <source>
        <dbReference type="ARBA" id="ARBA00022692"/>
    </source>
</evidence>
<keyword evidence="9 13" id="KW-0472">Membrane</keyword>
<evidence type="ECO:0000256" key="12">
    <source>
        <dbReference type="ARBA" id="ARBA00023212"/>
    </source>
</evidence>
<dbReference type="EMBL" id="CAJOBH010003795">
    <property type="protein sequence ID" value="CAF3966288.1"/>
    <property type="molecule type" value="Genomic_DNA"/>
</dbReference>
<comment type="subcellular location">
    <subcellularLocation>
        <location evidence="2">Cell membrane</location>
        <location evidence="2">Sarcolemma</location>
        <topology evidence="2">Single-pass type II membrane protein</topology>
    </subcellularLocation>
    <subcellularLocation>
        <location evidence="1">Cytoplasm</location>
        <location evidence="1">Cytoskeleton</location>
    </subcellularLocation>
</comment>
<evidence type="ECO:0000313" key="14">
    <source>
        <dbReference type="EMBL" id="CAF1223083.1"/>
    </source>
</evidence>
<dbReference type="EMBL" id="CAJNOW010000065">
    <property type="protein sequence ID" value="CAF1223083.1"/>
    <property type="molecule type" value="Genomic_DNA"/>
</dbReference>
<dbReference type="OrthoDB" id="9997907at2759"/>
<keyword evidence="12" id="KW-0206">Cytoskeleton</keyword>
<dbReference type="GO" id="GO:0042383">
    <property type="term" value="C:sarcolemma"/>
    <property type="evidence" value="ECO:0007669"/>
    <property type="project" value="UniProtKB-SubCell"/>
</dbReference>
<dbReference type="GO" id="GO:0005856">
    <property type="term" value="C:cytoskeleton"/>
    <property type="evidence" value="ECO:0007669"/>
    <property type="project" value="UniProtKB-SubCell"/>
</dbReference>
<dbReference type="GO" id="GO:0016012">
    <property type="term" value="C:sarcoglycan complex"/>
    <property type="evidence" value="ECO:0007669"/>
    <property type="project" value="InterPro"/>
</dbReference>
<dbReference type="Proteomes" id="UP000663834">
    <property type="component" value="Unassembled WGS sequence"/>
</dbReference>
<evidence type="ECO:0000256" key="8">
    <source>
        <dbReference type="ARBA" id="ARBA00022989"/>
    </source>
</evidence>
<keyword evidence="6 13" id="KW-0812">Transmembrane</keyword>
<gene>
    <name evidence="17" type="ORF">BYL167_LOCUS11827</name>
    <name evidence="14" type="ORF">KQP761_LOCUS907</name>
    <name evidence="15" type="ORF">MBJ925_LOCUS2311</name>
    <name evidence="16" type="ORF">UXM345_LOCUS7314</name>
</gene>
<evidence type="ECO:0000256" key="1">
    <source>
        <dbReference type="ARBA" id="ARBA00004245"/>
    </source>
</evidence>
<evidence type="ECO:0000256" key="7">
    <source>
        <dbReference type="ARBA" id="ARBA00022968"/>
    </source>
</evidence>
<reference evidence="15" key="1">
    <citation type="submission" date="2021-02" db="EMBL/GenBank/DDBJ databases">
        <authorList>
            <person name="Nowell W R."/>
        </authorList>
    </citation>
    <scope>NUCLEOTIDE SEQUENCE</scope>
</reference>
<comment type="similarity">
    <text evidence="3">Belongs to the sarcoglycan beta/delta/gamma/zeta family.</text>
</comment>
<dbReference type="InterPro" id="IPR006875">
    <property type="entry name" value="Sarcoglycan"/>
</dbReference>
<evidence type="ECO:0000313" key="16">
    <source>
        <dbReference type="EMBL" id="CAF3842452.1"/>
    </source>
</evidence>
<keyword evidence="11" id="KW-0325">Glycoprotein</keyword>
<dbReference type="Pfam" id="PF04790">
    <property type="entry name" value="Sarcoglycan_1"/>
    <property type="match status" value="1"/>
</dbReference>
<evidence type="ECO:0000313" key="17">
    <source>
        <dbReference type="EMBL" id="CAF3966288.1"/>
    </source>
</evidence>
<dbReference type="EMBL" id="CAJOBF010000603">
    <property type="protein sequence ID" value="CAF3842452.1"/>
    <property type="molecule type" value="Genomic_DNA"/>
</dbReference>
<keyword evidence="7" id="KW-0735">Signal-anchor</keyword>
<organism evidence="15 18">
    <name type="scientific">Rotaria magnacalcarata</name>
    <dbReference type="NCBI Taxonomy" id="392030"/>
    <lineage>
        <taxon>Eukaryota</taxon>
        <taxon>Metazoa</taxon>
        <taxon>Spiralia</taxon>
        <taxon>Gnathifera</taxon>
        <taxon>Rotifera</taxon>
        <taxon>Eurotatoria</taxon>
        <taxon>Bdelloidea</taxon>
        <taxon>Philodinida</taxon>
        <taxon>Philodinidae</taxon>
        <taxon>Rotaria</taxon>
    </lineage>
</organism>
<keyword evidence="8 13" id="KW-1133">Transmembrane helix</keyword>
<evidence type="ECO:0000256" key="4">
    <source>
        <dbReference type="ARBA" id="ARBA00022475"/>
    </source>
</evidence>
<dbReference type="Proteomes" id="UP000681967">
    <property type="component" value="Unassembled WGS sequence"/>
</dbReference>
<keyword evidence="5" id="KW-0963">Cytoplasm</keyword>
<evidence type="ECO:0000256" key="2">
    <source>
        <dbReference type="ARBA" id="ARBA00004274"/>
    </source>
</evidence>
<feature type="transmembrane region" description="Helical" evidence="13">
    <location>
        <begin position="53"/>
        <end position="78"/>
    </location>
</feature>
<evidence type="ECO:0000256" key="10">
    <source>
        <dbReference type="ARBA" id="ARBA00023157"/>
    </source>
</evidence>
<evidence type="ECO:0000313" key="15">
    <source>
        <dbReference type="EMBL" id="CAF1922305.1"/>
    </source>
</evidence>
<evidence type="ECO:0000256" key="5">
    <source>
        <dbReference type="ARBA" id="ARBA00022490"/>
    </source>
</evidence>
<proteinExistence type="inferred from homology"/>
<keyword evidence="4" id="KW-1003">Cell membrane</keyword>